<evidence type="ECO:0000313" key="2">
    <source>
        <dbReference type="EMBL" id="OBZ84653.1"/>
    </source>
</evidence>
<feature type="compositionally biased region" description="Low complexity" evidence="1">
    <location>
        <begin position="138"/>
        <end position="155"/>
    </location>
</feature>
<evidence type="ECO:0000313" key="3">
    <source>
        <dbReference type="Proteomes" id="UP000093000"/>
    </source>
</evidence>
<dbReference type="EMBL" id="LUGH01000485">
    <property type="protein sequence ID" value="OBZ84653.1"/>
    <property type="molecule type" value="Genomic_DNA"/>
</dbReference>
<feature type="compositionally biased region" description="Polar residues" evidence="1">
    <location>
        <begin position="64"/>
        <end position="91"/>
    </location>
</feature>
<feature type="non-terminal residue" evidence="2">
    <location>
        <position position="221"/>
    </location>
</feature>
<protein>
    <submittedName>
        <fullName evidence="2">Uncharacterized protein</fullName>
    </submittedName>
</protein>
<name>A0A1C7N691_9FUNG</name>
<comment type="caution">
    <text evidence="2">The sequence shown here is derived from an EMBL/GenBank/DDBJ whole genome shotgun (WGS) entry which is preliminary data.</text>
</comment>
<dbReference type="InParanoid" id="A0A1C7N691"/>
<reference evidence="2 3" key="1">
    <citation type="submission" date="2016-03" db="EMBL/GenBank/DDBJ databases">
        <title>Choanephora cucurbitarum.</title>
        <authorList>
            <person name="Min B."/>
            <person name="Park H."/>
            <person name="Park J.-H."/>
            <person name="Shin H.-D."/>
            <person name="Choi I.-G."/>
        </authorList>
    </citation>
    <scope>NUCLEOTIDE SEQUENCE [LARGE SCALE GENOMIC DNA]</scope>
    <source>
        <strain evidence="2 3">KUS-F28377</strain>
    </source>
</reference>
<feature type="compositionally biased region" description="Polar residues" evidence="1">
    <location>
        <begin position="156"/>
        <end position="170"/>
    </location>
</feature>
<accession>A0A1C7N691</accession>
<proteinExistence type="predicted"/>
<feature type="compositionally biased region" description="Low complexity" evidence="1">
    <location>
        <begin position="171"/>
        <end position="185"/>
    </location>
</feature>
<sequence>MEHVPSLEELVRMTPPTLEEVIEIERIMYENDRLNEEAIKKNKPIKHVDIVQLTRMVKNRTRSQRAASQDPSTSAKADSPSSQQNLPSKTRSPSPAQPAQTPSLPQQVTSQKVTPIKGPRPAPIETRPYRQLPPILPVPRRSSSSSIQTRSPVSPVQTRSPVSPTQTRSVSLSPTSPTQRQSSSPIQMRSPSLPRTIIKKPACSIYMPKKKHTAGPKPNQE</sequence>
<evidence type="ECO:0000256" key="1">
    <source>
        <dbReference type="SAM" id="MobiDB-lite"/>
    </source>
</evidence>
<organism evidence="2 3">
    <name type="scientific">Choanephora cucurbitarum</name>
    <dbReference type="NCBI Taxonomy" id="101091"/>
    <lineage>
        <taxon>Eukaryota</taxon>
        <taxon>Fungi</taxon>
        <taxon>Fungi incertae sedis</taxon>
        <taxon>Mucoromycota</taxon>
        <taxon>Mucoromycotina</taxon>
        <taxon>Mucoromycetes</taxon>
        <taxon>Mucorales</taxon>
        <taxon>Mucorineae</taxon>
        <taxon>Choanephoraceae</taxon>
        <taxon>Choanephoroideae</taxon>
        <taxon>Choanephora</taxon>
    </lineage>
</organism>
<feature type="region of interest" description="Disordered" evidence="1">
    <location>
        <begin position="55"/>
        <end position="221"/>
    </location>
</feature>
<dbReference type="Proteomes" id="UP000093000">
    <property type="component" value="Unassembled WGS sequence"/>
</dbReference>
<keyword evidence="3" id="KW-1185">Reference proteome</keyword>
<feature type="compositionally biased region" description="Low complexity" evidence="1">
    <location>
        <begin position="92"/>
        <end position="107"/>
    </location>
</feature>
<dbReference type="AlphaFoldDB" id="A0A1C7N691"/>
<gene>
    <name evidence="2" type="ORF">A0J61_07291</name>
</gene>